<evidence type="ECO:0000313" key="3">
    <source>
        <dbReference type="EMBL" id="KYN09802.1"/>
    </source>
</evidence>
<protein>
    <recommendedName>
        <fullName evidence="2">EB domain-containing protein</fullName>
    </recommendedName>
</protein>
<keyword evidence="4" id="KW-1185">Reference proteome</keyword>
<feature type="domain" description="EB" evidence="2">
    <location>
        <begin position="534"/>
        <end position="590"/>
    </location>
</feature>
<evidence type="ECO:0000256" key="1">
    <source>
        <dbReference type="SAM" id="Phobius"/>
    </source>
</evidence>
<name>A0A151ISF9_9HYME</name>
<keyword evidence="1" id="KW-1133">Transmembrane helix</keyword>
<dbReference type="STRING" id="471704.A0A151ISF9"/>
<organism evidence="3 4">
    <name type="scientific">Trachymyrmex cornetzi</name>
    <dbReference type="NCBI Taxonomy" id="471704"/>
    <lineage>
        <taxon>Eukaryota</taxon>
        <taxon>Metazoa</taxon>
        <taxon>Ecdysozoa</taxon>
        <taxon>Arthropoda</taxon>
        <taxon>Hexapoda</taxon>
        <taxon>Insecta</taxon>
        <taxon>Pterygota</taxon>
        <taxon>Neoptera</taxon>
        <taxon>Endopterygota</taxon>
        <taxon>Hymenoptera</taxon>
        <taxon>Apocrita</taxon>
        <taxon>Aculeata</taxon>
        <taxon>Formicoidea</taxon>
        <taxon>Formicidae</taxon>
        <taxon>Myrmicinae</taxon>
        <taxon>Trachymyrmex</taxon>
    </lineage>
</organism>
<keyword evidence="1" id="KW-0812">Transmembrane</keyword>
<dbReference type="InterPro" id="IPR006149">
    <property type="entry name" value="EB_dom"/>
</dbReference>
<feature type="domain" description="EB" evidence="2">
    <location>
        <begin position="400"/>
        <end position="443"/>
    </location>
</feature>
<evidence type="ECO:0000313" key="4">
    <source>
        <dbReference type="Proteomes" id="UP000078492"/>
    </source>
</evidence>
<dbReference type="Proteomes" id="UP000078492">
    <property type="component" value="Unassembled WGS sequence"/>
</dbReference>
<keyword evidence="1" id="KW-0472">Membrane</keyword>
<dbReference type="PANTHER" id="PTHR39069:SF8">
    <property type="entry name" value="FI17111P1"/>
    <property type="match status" value="1"/>
</dbReference>
<sequence length="604" mass="67523">MRQIQQAVYILLYLHFFICNVFTFNINVLSKENINNTDDLMWINEWKCSSNNDCTAKNSVCSNRLCQCAPEYIFNTDMTACVKVATRLYDTCEETVQCSSYLLSGAKCIENVCVCGPGYYYVHGRCNRYIGLFEKCKQNVDCYVNADFEASICDEGTCKCSRGFYQREYRTCRREGKAVGDECTIDIDCSFDNATCNNFICATKYTNKAVELSSDIILTKKFLGNGTRIGSNCTTDEDCKVMENAVCDPAGTCRCDRAHFASDTDTECIPELGEPCQNDNVSYIQKSICREGRWSCSKGTVSSKNNRECLNTTREYMGNCHLDEQCYIFGPDAVCNNNKCVCNENVSHYMESELFCWGNTAIGQTCKQDRDCYVKTFKSNLTCNVTCGCPYGTRLSKDNMSCIGSTDLGGVCEINSDCAVPSSICQEGVCTCAENYYESYKQCLAGINADCTDNEDCAPVNSMCISKNCLCKPNYVSVSIDSCMPVSLFGKPCLLNIQCSVITPGAICATNEQSNDIAEVMELIRITENKVCNCSKEDYYRFGNCFKKKFLGETCTNLGECYESWNQNRVVCRNGKCACIWGYMISNGVCVKHPQSSQFFLNGK</sequence>
<accession>A0A151ISF9</accession>
<dbReference type="Pfam" id="PF01683">
    <property type="entry name" value="EB"/>
    <property type="match status" value="3"/>
</dbReference>
<gene>
    <name evidence="3" type="ORF">ALC57_18055</name>
</gene>
<reference evidence="3 4" key="1">
    <citation type="submission" date="2015-09" db="EMBL/GenBank/DDBJ databases">
        <title>Trachymyrmex cornetzi WGS genome.</title>
        <authorList>
            <person name="Nygaard S."/>
            <person name="Hu H."/>
            <person name="Boomsma J."/>
            <person name="Zhang G."/>
        </authorList>
    </citation>
    <scope>NUCLEOTIDE SEQUENCE [LARGE SCALE GENOMIC DNA]</scope>
    <source>
        <strain evidence="3">Tcor2-1</strain>
        <tissue evidence="3">Whole body</tissue>
    </source>
</reference>
<dbReference type="PANTHER" id="PTHR39069">
    <property type="entry name" value="ECDYSONE-INDUCIBLE GENE E1, ISOFORM A"/>
    <property type="match status" value="1"/>
</dbReference>
<dbReference type="EMBL" id="KQ981071">
    <property type="protein sequence ID" value="KYN09802.1"/>
    <property type="molecule type" value="Genomic_DNA"/>
</dbReference>
<evidence type="ECO:0000259" key="2">
    <source>
        <dbReference type="Pfam" id="PF01683"/>
    </source>
</evidence>
<proteinExistence type="predicted"/>
<dbReference type="AlphaFoldDB" id="A0A151ISF9"/>
<feature type="domain" description="EB" evidence="2">
    <location>
        <begin position="115"/>
        <end position="172"/>
    </location>
</feature>
<feature type="transmembrane region" description="Helical" evidence="1">
    <location>
        <begin position="7"/>
        <end position="26"/>
    </location>
</feature>